<gene>
    <name evidence="2" type="ORF">DUI87_34674</name>
</gene>
<keyword evidence="3" id="KW-1185">Reference proteome</keyword>
<evidence type="ECO:0000313" key="3">
    <source>
        <dbReference type="Proteomes" id="UP000269221"/>
    </source>
</evidence>
<feature type="region of interest" description="Disordered" evidence="1">
    <location>
        <begin position="29"/>
        <end position="85"/>
    </location>
</feature>
<evidence type="ECO:0000313" key="2">
    <source>
        <dbReference type="EMBL" id="RMB88966.1"/>
    </source>
</evidence>
<accession>A0A3M0J2Y2</accession>
<dbReference type="EMBL" id="QRBI01000307">
    <property type="protein sequence ID" value="RMB88966.1"/>
    <property type="molecule type" value="Genomic_DNA"/>
</dbReference>
<evidence type="ECO:0000256" key="1">
    <source>
        <dbReference type="SAM" id="MobiDB-lite"/>
    </source>
</evidence>
<sequence>MGSADAPLGQEVTAGNLLQRVETWAGIGPTETHGIVSQPHGAPFQPHGNPSRVMDVNGLRQCHGQGPQGEENWGDTEIWGLGSHG</sequence>
<protein>
    <submittedName>
        <fullName evidence="2">Uncharacterized protein</fullName>
    </submittedName>
</protein>
<name>A0A3M0J2Y2_HIRRU</name>
<comment type="caution">
    <text evidence="2">The sequence shown here is derived from an EMBL/GenBank/DDBJ whole genome shotgun (WGS) entry which is preliminary data.</text>
</comment>
<reference evidence="2 3" key="1">
    <citation type="submission" date="2018-07" db="EMBL/GenBank/DDBJ databases">
        <title>A high quality draft genome assembly of the barn swallow (H. rustica rustica).</title>
        <authorList>
            <person name="Formenti G."/>
            <person name="Chiara M."/>
            <person name="Poveda L."/>
            <person name="Francoijs K.-J."/>
            <person name="Bonisoli-Alquati A."/>
            <person name="Canova L."/>
            <person name="Gianfranceschi L."/>
            <person name="Horner D.S."/>
            <person name="Saino N."/>
        </authorList>
    </citation>
    <scope>NUCLEOTIDE SEQUENCE [LARGE SCALE GENOMIC DNA]</scope>
    <source>
        <strain evidence="2">Chelidonia</strain>
        <tissue evidence="2">Blood</tissue>
    </source>
</reference>
<proteinExistence type="predicted"/>
<organism evidence="2 3">
    <name type="scientific">Hirundo rustica rustica</name>
    <dbReference type="NCBI Taxonomy" id="333673"/>
    <lineage>
        <taxon>Eukaryota</taxon>
        <taxon>Metazoa</taxon>
        <taxon>Chordata</taxon>
        <taxon>Craniata</taxon>
        <taxon>Vertebrata</taxon>
        <taxon>Euteleostomi</taxon>
        <taxon>Archelosauria</taxon>
        <taxon>Archosauria</taxon>
        <taxon>Dinosauria</taxon>
        <taxon>Saurischia</taxon>
        <taxon>Theropoda</taxon>
        <taxon>Coelurosauria</taxon>
        <taxon>Aves</taxon>
        <taxon>Neognathae</taxon>
        <taxon>Neoaves</taxon>
        <taxon>Telluraves</taxon>
        <taxon>Australaves</taxon>
        <taxon>Passeriformes</taxon>
        <taxon>Sylvioidea</taxon>
        <taxon>Hirundinidae</taxon>
        <taxon>Hirundo</taxon>
    </lineage>
</organism>
<dbReference type="AlphaFoldDB" id="A0A3M0J2Y2"/>
<dbReference type="Proteomes" id="UP000269221">
    <property type="component" value="Unassembled WGS sequence"/>
</dbReference>